<gene>
    <name evidence="2" type="ORF">G7071_00560</name>
</gene>
<keyword evidence="1" id="KW-0732">Signal</keyword>
<dbReference type="PROSITE" id="PS51257">
    <property type="entry name" value="PROKAR_LIPOPROTEIN"/>
    <property type="match status" value="1"/>
</dbReference>
<sequence length="259" mass="26480">MPKMLSTVTAAVALSLLASACNSTQVTDAGSTPGPTSRVHAATADAAPGDAAVDAAVVRGRSEYDFPATASVSQAARRVSSVVVGEVVGWADGRSSVESDGSGYESFLYNAVLTVKVSTSRSAGHRPGDLISVEVQRGGEVKVDGAAPEGTEPVVASIDELAAAVPVGTRVILLASPAPTAAELRQQTPGIEVRGDGTGTTPGTTLVRPHVQGLLFRDETGAFASGVADHEEEWGWLPSGTPVDKGFGHLVAEINRFHQ</sequence>
<proteinExistence type="predicted"/>
<protein>
    <submittedName>
        <fullName evidence="2">Uncharacterized protein</fullName>
    </submittedName>
</protein>
<name>A0A6G7YBK9_9ACTN</name>
<organism evidence="2 3">
    <name type="scientific">Nocardioides piscis</name>
    <dbReference type="NCBI Taxonomy" id="2714938"/>
    <lineage>
        <taxon>Bacteria</taxon>
        <taxon>Bacillati</taxon>
        <taxon>Actinomycetota</taxon>
        <taxon>Actinomycetes</taxon>
        <taxon>Propionibacteriales</taxon>
        <taxon>Nocardioidaceae</taxon>
        <taxon>Nocardioides</taxon>
    </lineage>
</organism>
<keyword evidence="3" id="KW-1185">Reference proteome</keyword>
<evidence type="ECO:0000313" key="2">
    <source>
        <dbReference type="EMBL" id="QIK74150.1"/>
    </source>
</evidence>
<dbReference type="KEGG" id="npi:G7071_00560"/>
<accession>A0A6G7YBK9</accession>
<dbReference type="RefSeq" id="WP_166313706.1">
    <property type="nucleotide sequence ID" value="NZ_CP049866.1"/>
</dbReference>
<feature type="chain" id="PRO_5039445427" evidence="1">
    <location>
        <begin position="21"/>
        <end position="259"/>
    </location>
</feature>
<evidence type="ECO:0000313" key="3">
    <source>
        <dbReference type="Proteomes" id="UP000502035"/>
    </source>
</evidence>
<dbReference type="Proteomes" id="UP000502035">
    <property type="component" value="Chromosome"/>
</dbReference>
<dbReference type="AlphaFoldDB" id="A0A6G7YBK9"/>
<dbReference type="EMBL" id="CP049866">
    <property type="protein sequence ID" value="QIK74150.1"/>
    <property type="molecule type" value="Genomic_DNA"/>
</dbReference>
<reference evidence="2 3" key="1">
    <citation type="submission" date="2020-03" db="EMBL/GenBank/DDBJ databases">
        <title>Nocardioides sp. nov., isolated from fish.</title>
        <authorList>
            <person name="Hyun D.-W."/>
            <person name="Bae J.-W."/>
        </authorList>
    </citation>
    <scope>NUCLEOTIDE SEQUENCE [LARGE SCALE GENOMIC DNA]</scope>
    <source>
        <strain evidence="2 3">HDW12A</strain>
    </source>
</reference>
<evidence type="ECO:0000256" key="1">
    <source>
        <dbReference type="SAM" id="SignalP"/>
    </source>
</evidence>
<feature type="signal peptide" evidence="1">
    <location>
        <begin position="1"/>
        <end position="20"/>
    </location>
</feature>